<proteinExistence type="predicted"/>
<evidence type="ECO:0000313" key="2">
    <source>
        <dbReference type="EMBL" id="KAF9783981.1"/>
    </source>
</evidence>
<dbReference type="EMBL" id="WIUZ02000009">
    <property type="protein sequence ID" value="KAF9783981.1"/>
    <property type="molecule type" value="Genomic_DNA"/>
</dbReference>
<gene>
    <name evidence="2" type="ORF">BJ322DRAFT_1067937</name>
</gene>
<sequence length="303" mass="34186">MATTREWPAGIICISFWCLDDAYAVRRPPTYQDLITTAASLFRTMFDETAEELYIKTKDFGLEMPVEVFPDIWEMPEVQAFLRTVEFHIRTREEGSSRLDITSANRTQAKMPLSPGSTPPRDDPERALAHSTPAKRRAEAGELTDDGQMSVGDREYSEEEEIEQPQPESLRSVRTRVSLQARGTNNNPRPIRIIRAEPTNEEIAPSSSQEPDLVADTRIYVEVRHEDDSITVKARPQSSFASLLRTACNNFRVDKATVKLFQLVSFDGRDSMSPIECNLTLTMAEGNVTNDDVFILLSYGSDD</sequence>
<evidence type="ECO:0000256" key="1">
    <source>
        <dbReference type="SAM" id="MobiDB-lite"/>
    </source>
</evidence>
<feature type="region of interest" description="Disordered" evidence="1">
    <location>
        <begin position="98"/>
        <end position="172"/>
    </location>
</feature>
<feature type="compositionally biased region" description="Polar residues" evidence="1">
    <location>
        <begin position="99"/>
        <end position="108"/>
    </location>
</feature>
<accession>A0A9P6HCU8</accession>
<organism evidence="2 3">
    <name type="scientific">Thelephora terrestris</name>
    <dbReference type="NCBI Taxonomy" id="56493"/>
    <lineage>
        <taxon>Eukaryota</taxon>
        <taxon>Fungi</taxon>
        <taxon>Dikarya</taxon>
        <taxon>Basidiomycota</taxon>
        <taxon>Agaricomycotina</taxon>
        <taxon>Agaricomycetes</taxon>
        <taxon>Thelephorales</taxon>
        <taxon>Thelephoraceae</taxon>
        <taxon>Thelephora</taxon>
    </lineage>
</organism>
<reference evidence="2" key="1">
    <citation type="journal article" date="2020" name="Nat. Commun.">
        <title>Large-scale genome sequencing of mycorrhizal fungi provides insights into the early evolution of symbiotic traits.</title>
        <authorList>
            <person name="Miyauchi S."/>
            <person name="Kiss E."/>
            <person name="Kuo A."/>
            <person name="Drula E."/>
            <person name="Kohler A."/>
            <person name="Sanchez-Garcia M."/>
            <person name="Morin E."/>
            <person name="Andreopoulos B."/>
            <person name="Barry K.W."/>
            <person name="Bonito G."/>
            <person name="Buee M."/>
            <person name="Carver A."/>
            <person name="Chen C."/>
            <person name="Cichocki N."/>
            <person name="Clum A."/>
            <person name="Culley D."/>
            <person name="Crous P.W."/>
            <person name="Fauchery L."/>
            <person name="Girlanda M."/>
            <person name="Hayes R.D."/>
            <person name="Keri Z."/>
            <person name="LaButti K."/>
            <person name="Lipzen A."/>
            <person name="Lombard V."/>
            <person name="Magnuson J."/>
            <person name="Maillard F."/>
            <person name="Murat C."/>
            <person name="Nolan M."/>
            <person name="Ohm R.A."/>
            <person name="Pangilinan J."/>
            <person name="Pereira M.F."/>
            <person name="Perotto S."/>
            <person name="Peter M."/>
            <person name="Pfister S."/>
            <person name="Riley R."/>
            <person name="Sitrit Y."/>
            <person name="Stielow J.B."/>
            <person name="Szollosi G."/>
            <person name="Zifcakova L."/>
            <person name="Stursova M."/>
            <person name="Spatafora J.W."/>
            <person name="Tedersoo L."/>
            <person name="Vaario L.M."/>
            <person name="Yamada A."/>
            <person name="Yan M."/>
            <person name="Wang P."/>
            <person name="Xu J."/>
            <person name="Bruns T."/>
            <person name="Baldrian P."/>
            <person name="Vilgalys R."/>
            <person name="Dunand C."/>
            <person name="Henrissat B."/>
            <person name="Grigoriev I.V."/>
            <person name="Hibbett D."/>
            <person name="Nagy L.G."/>
            <person name="Martin F.M."/>
        </authorList>
    </citation>
    <scope>NUCLEOTIDE SEQUENCE</scope>
    <source>
        <strain evidence="2">UH-Tt-Lm1</strain>
    </source>
</reference>
<dbReference type="AlphaFoldDB" id="A0A9P6HCU8"/>
<reference evidence="2" key="2">
    <citation type="submission" date="2020-11" db="EMBL/GenBank/DDBJ databases">
        <authorList>
            <consortium name="DOE Joint Genome Institute"/>
            <person name="Kuo A."/>
            <person name="Miyauchi S."/>
            <person name="Kiss E."/>
            <person name="Drula E."/>
            <person name="Kohler A."/>
            <person name="Sanchez-Garcia M."/>
            <person name="Andreopoulos B."/>
            <person name="Barry K.W."/>
            <person name="Bonito G."/>
            <person name="Buee M."/>
            <person name="Carver A."/>
            <person name="Chen C."/>
            <person name="Cichocki N."/>
            <person name="Clum A."/>
            <person name="Culley D."/>
            <person name="Crous P.W."/>
            <person name="Fauchery L."/>
            <person name="Girlanda M."/>
            <person name="Hayes R."/>
            <person name="Keri Z."/>
            <person name="Labutti K."/>
            <person name="Lipzen A."/>
            <person name="Lombard V."/>
            <person name="Magnuson J."/>
            <person name="Maillard F."/>
            <person name="Morin E."/>
            <person name="Murat C."/>
            <person name="Nolan M."/>
            <person name="Ohm R."/>
            <person name="Pangilinan J."/>
            <person name="Pereira M."/>
            <person name="Perotto S."/>
            <person name="Peter M."/>
            <person name="Riley R."/>
            <person name="Sitrit Y."/>
            <person name="Stielow B."/>
            <person name="Szollosi G."/>
            <person name="Zifcakova L."/>
            <person name="Stursova M."/>
            <person name="Spatafora J.W."/>
            <person name="Tedersoo L."/>
            <person name="Vaario L.-M."/>
            <person name="Yamada A."/>
            <person name="Yan M."/>
            <person name="Wang P."/>
            <person name="Xu J."/>
            <person name="Bruns T."/>
            <person name="Baldrian P."/>
            <person name="Vilgalys R."/>
            <person name="Henrissat B."/>
            <person name="Grigoriev I.V."/>
            <person name="Hibbett D."/>
            <person name="Nagy L.G."/>
            <person name="Martin F.M."/>
        </authorList>
    </citation>
    <scope>NUCLEOTIDE SEQUENCE</scope>
    <source>
        <strain evidence="2">UH-Tt-Lm1</strain>
    </source>
</reference>
<evidence type="ECO:0000313" key="3">
    <source>
        <dbReference type="Proteomes" id="UP000736335"/>
    </source>
</evidence>
<comment type="caution">
    <text evidence="2">The sequence shown here is derived from an EMBL/GenBank/DDBJ whole genome shotgun (WGS) entry which is preliminary data.</text>
</comment>
<dbReference type="Proteomes" id="UP000736335">
    <property type="component" value="Unassembled WGS sequence"/>
</dbReference>
<name>A0A9P6HCU8_9AGAM</name>
<protein>
    <submittedName>
        <fullName evidence="2">Uncharacterized protein</fullName>
    </submittedName>
</protein>
<keyword evidence="3" id="KW-1185">Reference proteome</keyword>